<dbReference type="Gene3D" id="1.10.443.10">
    <property type="entry name" value="Intergrase catalytic core"/>
    <property type="match status" value="1"/>
</dbReference>
<keyword evidence="3 5" id="KW-0238">DNA-binding</keyword>
<dbReference type="InterPro" id="IPR044068">
    <property type="entry name" value="CB"/>
</dbReference>
<protein>
    <submittedName>
        <fullName evidence="8">Integrase/recombinase</fullName>
    </submittedName>
</protein>
<evidence type="ECO:0000259" key="6">
    <source>
        <dbReference type="PROSITE" id="PS51898"/>
    </source>
</evidence>
<evidence type="ECO:0000256" key="3">
    <source>
        <dbReference type="ARBA" id="ARBA00023125"/>
    </source>
</evidence>
<dbReference type="Gene3D" id="1.10.150.130">
    <property type="match status" value="1"/>
</dbReference>
<name>A0A1Z4KVX7_ANAVA</name>
<sequence>MSGRIVKVNNNTLPSVLDWWTQPDVLAMLLAEKRSQSTRRAYDRDIQDFFAKMFGVELTAEWVVRFLALPGAQALGWVVKYKAKMIEQGLSEATVNRRLSALRALVHKGRLLGVCGYTLEDIKGETVIKYRDTSGITPQEFKQILLTCDRTTAKGVRDYALLRLLWDNALRRGEIAKLKMGDFDRQNSKLLILGKGRGSQREAIDLTPKTRDAICYWLAFRGLASTKDALFVALDPNTPGHPLSDTGLAKMVRTRAKKAGITKPLSPHRIRHSSITAALDAGQSVREVQKLSRHTKLETLMIYDDNRQQHQLKVSSVLADLV</sequence>
<comment type="similarity">
    <text evidence="1">Belongs to the 'phage' integrase family.</text>
</comment>
<dbReference type="Pfam" id="PF02899">
    <property type="entry name" value="Phage_int_SAM_1"/>
    <property type="match status" value="1"/>
</dbReference>
<dbReference type="PROSITE" id="PS51898">
    <property type="entry name" value="TYR_RECOMBINASE"/>
    <property type="match status" value="1"/>
</dbReference>
<evidence type="ECO:0000259" key="7">
    <source>
        <dbReference type="PROSITE" id="PS51900"/>
    </source>
</evidence>
<dbReference type="InterPro" id="IPR011010">
    <property type="entry name" value="DNA_brk_join_enz"/>
</dbReference>
<keyword evidence="4" id="KW-0233">DNA recombination</keyword>
<accession>A0A1Z4KVX7</accession>
<dbReference type="SUPFAM" id="SSF56349">
    <property type="entry name" value="DNA breaking-rejoining enzymes"/>
    <property type="match status" value="1"/>
</dbReference>
<evidence type="ECO:0000256" key="4">
    <source>
        <dbReference type="ARBA" id="ARBA00023172"/>
    </source>
</evidence>
<proteinExistence type="inferred from homology"/>
<reference evidence="8 9" key="1">
    <citation type="submission" date="2017-06" db="EMBL/GenBank/DDBJ databases">
        <title>Genome sequencing of cyanobaciteial culture collection at National Institute for Environmental Studies (NIES).</title>
        <authorList>
            <person name="Hirose Y."/>
            <person name="Shimura Y."/>
            <person name="Fujisawa T."/>
            <person name="Nakamura Y."/>
            <person name="Kawachi M."/>
        </authorList>
    </citation>
    <scope>NUCLEOTIDE SEQUENCE [LARGE SCALE GENOMIC DNA]</scope>
    <source>
        <strain evidence="8 9">NIES-23</strain>
        <plasmid evidence="9">Plasmid Plasmid2 dna</plasmid>
    </source>
</reference>
<keyword evidence="2" id="KW-0229">DNA integration</keyword>
<dbReference type="PANTHER" id="PTHR30349:SF64">
    <property type="entry name" value="PROPHAGE INTEGRASE INTD-RELATED"/>
    <property type="match status" value="1"/>
</dbReference>
<dbReference type="CDD" id="cd01195">
    <property type="entry name" value="INT_C_like_5"/>
    <property type="match status" value="1"/>
</dbReference>
<dbReference type="PROSITE" id="PS51900">
    <property type="entry name" value="CB"/>
    <property type="match status" value="1"/>
</dbReference>
<evidence type="ECO:0000256" key="1">
    <source>
        <dbReference type="ARBA" id="ARBA00008857"/>
    </source>
</evidence>
<geneLocation type="plasmid" evidence="8">
    <name>plasmid2</name>
</geneLocation>
<dbReference type="Proteomes" id="UP000217507">
    <property type="component" value="Plasmid Plasmid2 dna"/>
</dbReference>
<dbReference type="Pfam" id="PF00589">
    <property type="entry name" value="Phage_integrase"/>
    <property type="match status" value="1"/>
</dbReference>
<dbReference type="GO" id="GO:0003677">
    <property type="term" value="F:DNA binding"/>
    <property type="evidence" value="ECO:0007669"/>
    <property type="project" value="UniProtKB-UniRule"/>
</dbReference>
<evidence type="ECO:0000313" key="8">
    <source>
        <dbReference type="EMBL" id="BAY73181.1"/>
    </source>
</evidence>
<dbReference type="GO" id="GO:0015074">
    <property type="term" value="P:DNA integration"/>
    <property type="evidence" value="ECO:0007669"/>
    <property type="project" value="UniProtKB-KW"/>
</dbReference>
<evidence type="ECO:0000256" key="5">
    <source>
        <dbReference type="PROSITE-ProRule" id="PRU01248"/>
    </source>
</evidence>
<dbReference type="PANTHER" id="PTHR30349">
    <property type="entry name" value="PHAGE INTEGRASE-RELATED"/>
    <property type="match status" value="1"/>
</dbReference>
<evidence type="ECO:0000313" key="9">
    <source>
        <dbReference type="Proteomes" id="UP000217507"/>
    </source>
</evidence>
<dbReference type="InterPro" id="IPR002104">
    <property type="entry name" value="Integrase_catalytic"/>
</dbReference>
<dbReference type="SUPFAM" id="SSF47823">
    <property type="entry name" value="lambda integrase-like, N-terminal domain"/>
    <property type="match status" value="1"/>
</dbReference>
<feature type="domain" description="Tyr recombinase" evidence="6">
    <location>
        <begin position="131"/>
        <end position="316"/>
    </location>
</feature>
<dbReference type="GO" id="GO:0006310">
    <property type="term" value="P:DNA recombination"/>
    <property type="evidence" value="ECO:0007669"/>
    <property type="project" value="UniProtKB-KW"/>
</dbReference>
<keyword evidence="8" id="KW-0614">Plasmid</keyword>
<dbReference type="InterPro" id="IPR050090">
    <property type="entry name" value="Tyrosine_recombinase_XerCD"/>
</dbReference>
<dbReference type="EMBL" id="AP018218">
    <property type="protein sequence ID" value="BAY73181.1"/>
    <property type="molecule type" value="Genomic_DNA"/>
</dbReference>
<gene>
    <name evidence="8" type="ORF">NIES23_60090</name>
</gene>
<dbReference type="AlphaFoldDB" id="A0A1Z4KVX7"/>
<evidence type="ECO:0000256" key="2">
    <source>
        <dbReference type="ARBA" id="ARBA00022908"/>
    </source>
</evidence>
<dbReference type="InterPro" id="IPR013762">
    <property type="entry name" value="Integrase-like_cat_sf"/>
</dbReference>
<feature type="domain" description="Core-binding (CB)" evidence="7">
    <location>
        <begin position="20"/>
        <end position="110"/>
    </location>
</feature>
<dbReference type="InterPro" id="IPR010998">
    <property type="entry name" value="Integrase_recombinase_N"/>
</dbReference>
<organism evidence="8 9">
    <name type="scientific">Trichormus variabilis NIES-23</name>
    <dbReference type="NCBI Taxonomy" id="1973479"/>
    <lineage>
        <taxon>Bacteria</taxon>
        <taxon>Bacillati</taxon>
        <taxon>Cyanobacteriota</taxon>
        <taxon>Cyanophyceae</taxon>
        <taxon>Nostocales</taxon>
        <taxon>Nostocaceae</taxon>
        <taxon>Trichormus</taxon>
    </lineage>
</organism>
<dbReference type="InterPro" id="IPR004107">
    <property type="entry name" value="Integrase_SAM-like_N"/>
</dbReference>